<feature type="transmembrane region" description="Helical" evidence="2">
    <location>
        <begin position="260"/>
        <end position="280"/>
    </location>
</feature>
<proteinExistence type="predicted"/>
<keyword evidence="2" id="KW-0812">Transmembrane</keyword>
<comment type="caution">
    <text evidence="3">The sequence shown here is derived from an EMBL/GenBank/DDBJ whole genome shotgun (WGS) entry which is preliminary data.</text>
</comment>
<evidence type="ECO:0000256" key="2">
    <source>
        <dbReference type="SAM" id="Phobius"/>
    </source>
</evidence>
<evidence type="ECO:0000313" key="3">
    <source>
        <dbReference type="EMBL" id="MCY1013229.1"/>
    </source>
</evidence>
<dbReference type="RefSeq" id="WP_267776992.1">
    <property type="nucleotide sequence ID" value="NZ_JAPNKE010000002.1"/>
</dbReference>
<name>A0A9X3J3V4_9BACT</name>
<keyword evidence="2" id="KW-0472">Membrane</keyword>
<protein>
    <submittedName>
        <fullName evidence="3">Uncharacterized protein</fullName>
    </submittedName>
</protein>
<feature type="transmembrane region" description="Helical" evidence="2">
    <location>
        <begin position="195"/>
        <end position="215"/>
    </location>
</feature>
<evidence type="ECO:0000256" key="1">
    <source>
        <dbReference type="SAM" id="MobiDB-lite"/>
    </source>
</evidence>
<sequence>MLVALAVVSLALAPPAGLRSYDGPEAVMVDGASDMSDGTLPEGHVTLIHHAVAGDVAATAEAPAPAPAVDDMPRYYPAPLTDAQWQRLGGRRVLVILGTAGRECVTFTRADKSAVYYVHPKNGAQQAPLAAVTAVHENSWECVEGRESTPSEWARVGAGVGIGFSAVGMLMGVLYDAGRAGKTDPSDYGMKHFMYAGLGLTTTLLGTPIVAIGGASTSRDLRVRGKIWARGLGYALYAGAAVFSMLWLIGQYGDKEPLRFVGVTSLAGGLGLAGSAFMAVDALSSRAELKTLERQDTGQGRKTARRGQLHLGAGPSGQGFGVALGGRF</sequence>
<accession>A0A9X3J3V4</accession>
<keyword evidence="2" id="KW-1133">Transmembrane helix</keyword>
<evidence type="ECO:0000313" key="4">
    <source>
        <dbReference type="Proteomes" id="UP001150924"/>
    </source>
</evidence>
<keyword evidence="4" id="KW-1185">Reference proteome</keyword>
<feature type="transmembrane region" description="Helical" evidence="2">
    <location>
        <begin position="153"/>
        <end position="175"/>
    </location>
</feature>
<reference evidence="3" key="1">
    <citation type="submission" date="2022-11" db="EMBL/GenBank/DDBJ databases">
        <title>Minimal conservation of predation-associated metabolite biosynthetic gene clusters underscores biosynthetic potential of Myxococcota including descriptions for ten novel species: Archangium lansinium sp. nov., Myxococcus landrumus sp. nov., Nannocystis bai.</title>
        <authorList>
            <person name="Ahearne A."/>
            <person name="Stevens C."/>
            <person name="Phillips K."/>
        </authorList>
    </citation>
    <scope>NUCLEOTIDE SEQUENCE</scope>
    <source>
        <strain evidence="3">Na p29</strain>
    </source>
</reference>
<dbReference type="AlphaFoldDB" id="A0A9X3J3V4"/>
<dbReference type="EMBL" id="JAPNKE010000002">
    <property type="protein sequence ID" value="MCY1013229.1"/>
    <property type="molecule type" value="Genomic_DNA"/>
</dbReference>
<feature type="region of interest" description="Disordered" evidence="1">
    <location>
        <begin position="292"/>
        <end position="315"/>
    </location>
</feature>
<feature type="transmembrane region" description="Helical" evidence="2">
    <location>
        <begin position="227"/>
        <end position="248"/>
    </location>
</feature>
<gene>
    <name evidence="3" type="ORF">OV079_48410</name>
</gene>
<dbReference type="Proteomes" id="UP001150924">
    <property type="component" value="Unassembled WGS sequence"/>
</dbReference>
<organism evidence="3 4">
    <name type="scientific">Nannocystis pusilla</name>
    <dbReference type="NCBI Taxonomy" id="889268"/>
    <lineage>
        <taxon>Bacteria</taxon>
        <taxon>Pseudomonadati</taxon>
        <taxon>Myxococcota</taxon>
        <taxon>Polyangia</taxon>
        <taxon>Nannocystales</taxon>
        <taxon>Nannocystaceae</taxon>
        <taxon>Nannocystis</taxon>
    </lineage>
</organism>